<dbReference type="GeneID" id="15013348"/>
<reference evidence="2 3" key="1">
    <citation type="submission" date="2010-03" db="EMBL/GenBank/DDBJ databases">
        <title>The Genome Sequence of Cyanophage P-SSP9.</title>
        <authorList>
            <consortium name="The Broad Institute Genome Sequencing Platform"/>
            <person name="Henn M.R."/>
            <person name="Sullivan M.S."/>
            <person name="Osburne M.S."/>
            <person name="Levin J."/>
            <person name="Malboeuf C."/>
            <person name="Casali M."/>
            <person name="Russ C."/>
            <person name="Lennon N."/>
            <person name="Erlich R."/>
            <person name="Young S.K."/>
            <person name="Koehrsen M."/>
            <person name="Yandava C."/>
            <person name="Zeng Q."/>
            <person name="Alvarado L."/>
            <person name="Anderson S."/>
            <person name="Berlin A."/>
            <person name="Borenstein D."/>
            <person name="Chen Z."/>
            <person name="Engels R."/>
            <person name="Freedman E."/>
            <person name="Gellesch M."/>
            <person name="Goldberg J."/>
            <person name="Green L."/>
            <person name="Griggs A."/>
            <person name="Gujja S."/>
            <person name="Heiman D."/>
            <person name="Hepburn T."/>
            <person name="Howarth C."/>
            <person name="Jen D."/>
            <person name="Larson L."/>
            <person name="Lewis B."/>
            <person name="Mehta T."/>
            <person name="Park D."/>
            <person name="Pearson M."/>
            <person name="Roberts A."/>
            <person name="Ryan E."/>
            <person name="Saif S."/>
            <person name="Shea T."/>
            <person name="Shenoy N."/>
            <person name="Sisk P."/>
            <person name="Stolte C."/>
            <person name="Sykes S."/>
            <person name="Walk T."/>
            <person name="White J."/>
            <person name="Yu Q."/>
            <person name="Coleman M.L."/>
            <person name="Huang K.H."/>
            <person name="Weigele P.R."/>
            <person name="DeFrancesco A.S."/>
            <person name="Kern S.E."/>
            <person name="Thompson L.R."/>
            <person name="Fu R."/>
            <person name="Hombeck B."/>
            <person name="Chisholm S.W."/>
            <person name="Haas B."/>
            <person name="Nusbaum C."/>
            <person name="Galagan J."/>
            <person name="Birren B."/>
        </authorList>
    </citation>
    <scope>NUCLEOTIDE SEQUENCE [LARGE SCALE GENOMIC DNA]</scope>
    <source>
        <strain evidence="2 3">P-SSP9</strain>
    </source>
</reference>
<feature type="compositionally biased region" description="Basic and acidic residues" evidence="1">
    <location>
        <begin position="61"/>
        <end position="82"/>
    </location>
</feature>
<feature type="compositionally biased region" description="Polar residues" evidence="1">
    <location>
        <begin position="33"/>
        <end position="45"/>
    </location>
</feature>
<sequence length="276" mass="30846">MAQTLTFDPSEGPTQEQKDAEAAALAQGEKLEQAQQQDKQALYDQTNRETENAELIGGKFKNQEELLKAYQELEKQRSKDSQETQSEEVPESKTEDTETTEESGEEVNPVLNKAAQEYNEGGELSEESIEELAKMDSKDLIKAYVDFYTQSRQAVDLQQTQLAEIKNIAGGEQEYTEMVQWASQNLESSEVDAFNNITNSGNYTAIKFAVEALNGRYRGDVGYEAPLVTGKAASDGIKPYRSQAELARDIADPRYGTDPAFRQDIEDRLSRSTNLL</sequence>
<proteinExistence type="predicted"/>
<dbReference type="GO" id="GO:0019069">
    <property type="term" value="P:viral capsid assembly"/>
    <property type="evidence" value="ECO:0007669"/>
    <property type="project" value="InterPro"/>
</dbReference>
<dbReference type="KEGG" id="vg:15013348"/>
<feature type="region of interest" description="Disordered" evidence="1">
    <location>
        <begin position="1"/>
        <end position="127"/>
    </location>
</feature>
<dbReference type="InterPro" id="IPR008768">
    <property type="entry name" value="Gp9-like"/>
</dbReference>
<dbReference type="Pfam" id="PF05396">
    <property type="entry name" value="Phage_T7_Capsid"/>
    <property type="match status" value="1"/>
</dbReference>
<evidence type="ECO:0000313" key="2">
    <source>
        <dbReference type="EMBL" id="AGG54539.1"/>
    </source>
</evidence>
<name>M1TVU3_9CAUD</name>
<gene>
    <name evidence="2" type="ORF">CYYG_00038</name>
</gene>
<accession>M1TVU3</accession>
<dbReference type="Proteomes" id="UP000202740">
    <property type="component" value="Segment"/>
</dbReference>
<dbReference type="EMBL" id="HQ316584">
    <property type="protein sequence ID" value="AGG54539.1"/>
    <property type="molecule type" value="Genomic_DNA"/>
</dbReference>
<dbReference type="OrthoDB" id="22192at10239"/>
<protein>
    <submittedName>
        <fullName evidence="2">Scaffolding protein</fullName>
    </submittedName>
</protein>
<dbReference type="RefSeq" id="YP_007676883.1">
    <property type="nucleotide sequence ID" value="NC_020872.1"/>
</dbReference>
<feature type="compositionally biased region" description="Polar residues" evidence="1">
    <location>
        <begin position="1"/>
        <end position="15"/>
    </location>
</feature>
<organism evidence="2 3">
    <name type="scientific">Cyanophage SS120-1</name>
    <dbReference type="NCBI Taxonomy" id="616674"/>
    <lineage>
        <taxon>Viruses</taxon>
        <taxon>Duplodnaviria</taxon>
        <taxon>Heunggongvirae</taxon>
        <taxon>Uroviricota</taxon>
        <taxon>Caudoviricetes</taxon>
        <taxon>Autographivirales</taxon>
        <taxon>Banchanvirus</taxon>
        <taxon>Banchanvirus SS1201</taxon>
    </lineage>
</organism>
<evidence type="ECO:0000256" key="1">
    <source>
        <dbReference type="SAM" id="MobiDB-lite"/>
    </source>
</evidence>
<evidence type="ECO:0000313" key="3">
    <source>
        <dbReference type="Proteomes" id="UP000202740"/>
    </source>
</evidence>
<keyword evidence="3" id="KW-1185">Reference proteome</keyword>